<proteinExistence type="predicted"/>
<feature type="region of interest" description="Disordered" evidence="1">
    <location>
        <begin position="23"/>
        <end position="42"/>
    </location>
</feature>
<evidence type="ECO:0000313" key="3">
    <source>
        <dbReference type="Proteomes" id="UP000319210"/>
    </source>
</evidence>
<reference evidence="2 3" key="1">
    <citation type="submission" date="2019-06" db="EMBL/GenBank/DDBJ databases">
        <title>Whole genome shotgun sequence of Streptomyces cacaoi subsp. cacaoi NBRC 12748.</title>
        <authorList>
            <person name="Hosoyama A."/>
            <person name="Uohara A."/>
            <person name="Ohji S."/>
            <person name="Ichikawa N."/>
        </authorList>
    </citation>
    <scope>NUCLEOTIDE SEQUENCE [LARGE SCALE GENOMIC DNA]</scope>
    <source>
        <strain evidence="2 3">NBRC 12748</strain>
    </source>
</reference>
<evidence type="ECO:0000256" key="1">
    <source>
        <dbReference type="SAM" id="MobiDB-lite"/>
    </source>
</evidence>
<gene>
    <name evidence="2" type="ORF">SCA03_43530</name>
</gene>
<organism evidence="2 3">
    <name type="scientific">Streptomyces cacaoi</name>
    <dbReference type="NCBI Taxonomy" id="1898"/>
    <lineage>
        <taxon>Bacteria</taxon>
        <taxon>Bacillati</taxon>
        <taxon>Actinomycetota</taxon>
        <taxon>Actinomycetes</taxon>
        <taxon>Kitasatosporales</taxon>
        <taxon>Streptomycetaceae</taxon>
        <taxon>Streptomyces</taxon>
    </lineage>
</organism>
<dbReference type="OrthoDB" id="4248119at2"/>
<keyword evidence="3" id="KW-1185">Reference proteome</keyword>
<evidence type="ECO:0000313" key="2">
    <source>
        <dbReference type="EMBL" id="GEB51802.1"/>
    </source>
</evidence>
<name>A0A4Y3R2R0_STRCI</name>
<accession>A0A4Y3R2R0</accession>
<dbReference type="EMBL" id="BJMM01000024">
    <property type="protein sequence ID" value="GEB51802.1"/>
    <property type="molecule type" value="Genomic_DNA"/>
</dbReference>
<dbReference type="RefSeq" id="WP_086815172.1">
    <property type="nucleotide sequence ID" value="NZ_BJMM01000024.1"/>
</dbReference>
<sequence length="63" mass="6997">MSEPGPFSGEPLSNLQRIGMLIKRDLPDRSGPSHGCDQHPPERTKLIARAGWVCLDCVREANR</sequence>
<comment type="caution">
    <text evidence="2">The sequence shown here is derived from an EMBL/GenBank/DDBJ whole genome shotgun (WGS) entry which is preliminary data.</text>
</comment>
<protein>
    <submittedName>
        <fullName evidence="2">Uncharacterized protein</fullName>
    </submittedName>
</protein>
<dbReference type="Proteomes" id="UP000319210">
    <property type="component" value="Unassembled WGS sequence"/>
</dbReference>
<dbReference type="AlphaFoldDB" id="A0A4Y3R2R0"/>